<name>A0A6P2HKG4_BURL3</name>
<dbReference type="EMBL" id="CABVPY010000003">
    <property type="protein sequence ID" value="VWB18297.1"/>
    <property type="molecule type" value="Genomic_DNA"/>
</dbReference>
<dbReference type="RefSeq" id="WP_174937508.1">
    <property type="nucleotide sequence ID" value="NZ_CABVPY010000003.1"/>
</dbReference>
<accession>A0A6P2HKG4</accession>
<reference evidence="3 4" key="1">
    <citation type="submission" date="2019-09" db="EMBL/GenBank/DDBJ databases">
        <authorList>
            <person name="Depoorter E."/>
        </authorList>
    </citation>
    <scope>NUCLEOTIDE SEQUENCE [LARGE SCALE GENOMIC DNA]</scope>
    <source>
        <strain evidence="3">LMG 6863</strain>
    </source>
</reference>
<evidence type="ECO:0000256" key="1">
    <source>
        <dbReference type="SAM" id="MobiDB-lite"/>
    </source>
</evidence>
<protein>
    <submittedName>
        <fullName evidence="3">MarR family transcriptional regulator</fullName>
    </submittedName>
</protein>
<dbReference type="SUPFAM" id="SSF46785">
    <property type="entry name" value="Winged helix' DNA-binding domain"/>
    <property type="match status" value="1"/>
</dbReference>
<dbReference type="PANTHER" id="PTHR33164">
    <property type="entry name" value="TRANSCRIPTIONAL REGULATOR, MARR FAMILY"/>
    <property type="match status" value="1"/>
</dbReference>
<organism evidence="3 4">
    <name type="scientific">Burkholderia lata (strain ATCC 17760 / DSM 23089 / LMG 22485 / NCIMB 9086 / R18194 / 383)</name>
    <dbReference type="NCBI Taxonomy" id="482957"/>
    <lineage>
        <taxon>Bacteria</taxon>
        <taxon>Pseudomonadati</taxon>
        <taxon>Pseudomonadota</taxon>
        <taxon>Betaproteobacteria</taxon>
        <taxon>Burkholderiales</taxon>
        <taxon>Burkholderiaceae</taxon>
        <taxon>Burkholderia</taxon>
        <taxon>Burkholderia cepacia complex</taxon>
    </lineage>
</organism>
<dbReference type="InterPro" id="IPR036390">
    <property type="entry name" value="WH_DNA-bd_sf"/>
</dbReference>
<dbReference type="PANTHER" id="PTHR33164:SF43">
    <property type="entry name" value="HTH-TYPE TRANSCRIPTIONAL REPRESSOR YETL"/>
    <property type="match status" value="1"/>
</dbReference>
<dbReference type="Gene3D" id="1.10.10.10">
    <property type="entry name" value="Winged helix-like DNA-binding domain superfamily/Winged helix DNA-binding domain"/>
    <property type="match status" value="1"/>
</dbReference>
<dbReference type="Proteomes" id="UP000494170">
    <property type="component" value="Unassembled WGS sequence"/>
</dbReference>
<dbReference type="InterPro" id="IPR039422">
    <property type="entry name" value="MarR/SlyA-like"/>
</dbReference>
<dbReference type="SMART" id="SM00347">
    <property type="entry name" value="HTH_MARR"/>
    <property type="match status" value="1"/>
</dbReference>
<evidence type="ECO:0000313" key="4">
    <source>
        <dbReference type="Proteomes" id="UP000494170"/>
    </source>
</evidence>
<gene>
    <name evidence="3" type="ORF">BLA6863_00692</name>
</gene>
<dbReference type="PROSITE" id="PS50995">
    <property type="entry name" value="HTH_MARR_2"/>
    <property type="match status" value="1"/>
</dbReference>
<evidence type="ECO:0000313" key="3">
    <source>
        <dbReference type="EMBL" id="VWB18297.1"/>
    </source>
</evidence>
<feature type="domain" description="HTH marR-type" evidence="2">
    <location>
        <begin position="24"/>
        <end position="159"/>
    </location>
</feature>
<dbReference type="GO" id="GO:0006950">
    <property type="term" value="P:response to stress"/>
    <property type="evidence" value="ECO:0007669"/>
    <property type="project" value="TreeGrafter"/>
</dbReference>
<dbReference type="AlphaFoldDB" id="A0A6P2HKG4"/>
<dbReference type="Pfam" id="PF01047">
    <property type="entry name" value="MarR"/>
    <property type="match status" value="1"/>
</dbReference>
<sequence>MRDNKQSTLVTLPALLLDDGGRTFRQFLHDFVSVAKHIEYGREEFGKAIGVTAAEYSMIMLVAQRQAEGGMTPIEISRLLHLHNPYVILHLGKLVRRGILKRHPHPDDGRSVLIALTPAGEQLVDRVTPLVRLANDAFFRSLTTEDMQELTRVFSGLARDADIAFRAIQLYRTRQDLDSTEVATATTSKVRRPRSRDVDTKDSAKDGTVKRKRRSGTRTKVDG</sequence>
<feature type="compositionally biased region" description="Basic and acidic residues" evidence="1">
    <location>
        <begin position="195"/>
        <end position="209"/>
    </location>
</feature>
<evidence type="ECO:0000259" key="2">
    <source>
        <dbReference type="PROSITE" id="PS50995"/>
    </source>
</evidence>
<feature type="region of interest" description="Disordered" evidence="1">
    <location>
        <begin position="181"/>
        <end position="223"/>
    </location>
</feature>
<dbReference type="InterPro" id="IPR000835">
    <property type="entry name" value="HTH_MarR-typ"/>
</dbReference>
<dbReference type="GO" id="GO:0003700">
    <property type="term" value="F:DNA-binding transcription factor activity"/>
    <property type="evidence" value="ECO:0007669"/>
    <property type="project" value="InterPro"/>
</dbReference>
<dbReference type="InterPro" id="IPR036388">
    <property type="entry name" value="WH-like_DNA-bd_sf"/>
</dbReference>
<dbReference type="PRINTS" id="PR00598">
    <property type="entry name" value="HTHMARR"/>
</dbReference>
<proteinExistence type="predicted"/>